<evidence type="ECO:0000259" key="1">
    <source>
        <dbReference type="PROSITE" id="PS50943"/>
    </source>
</evidence>
<dbReference type="PROSITE" id="PS50943">
    <property type="entry name" value="HTH_CROC1"/>
    <property type="match status" value="1"/>
</dbReference>
<dbReference type="Proteomes" id="UP001341135">
    <property type="component" value="Chromosome"/>
</dbReference>
<evidence type="ECO:0000313" key="3">
    <source>
        <dbReference type="Proteomes" id="UP001341135"/>
    </source>
</evidence>
<dbReference type="SMART" id="SM00530">
    <property type="entry name" value="HTH_XRE"/>
    <property type="match status" value="1"/>
</dbReference>
<dbReference type="Pfam" id="PF01381">
    <property type="entry name" value="HTH_3"/>
    <property type="match status" value="1"/>
</dbReference>
<sequence length="246" mass="27666">MHALAEPSWPPRIVLEKIARHIAGEIVMSEHPGSVLRKWREIFAASQLDVARHMGVTPSVISDYEKGRRTPGSLFIRRFVEALLDIDSERGWSVVSRLAKMLQLNYLGAVIDMREFEAGVSLEEVITRVKGFPVNSYLLDERIYGYTVIDSLKAIMSLTGSEFLHLLGSTTQRVVVFTRVTTGRSPMIALRVSSIKPAAIVLHGPRKLDYLALWMAENERIPVILSMARDVDELVMSLRRLASSPR</sequence>
<reference evidence="2 3" key="1">
    <citation type="submission" date="2023-09" db="EMBL/GenBank/DDBJ databases">
        <title>Pyrofollis japonicus gen. nov. sp. nov., a novel member of the family Pyrodictiaceae isolated from the Iheya North hydrothermal field.</title>
        <authorList>
            <person name="Miyazaki U."/>
            <person name="Sanari M."/>
            <person name="Tame A."/>
            <person name="Kitajima M."/>
            <person name="Okamoto A."/>
            <person name="Sawayama S."/>
            <person name="Miyazaki J."/>
            <person name="Takai K."/>
            <person name="Nakagawa S."/>
        </authorList>
    </citation>
    <scope>NUCLEOTIDE SEQUENCE [LARGE SCALE GENOMIC DNA]</scope>
    <source>
        <strain evidence="2 3">AV2</strain>
    </source>
</reference>
<dbReference type="Gene3D" id="1.10.260.40">
    <property type="entry name" value="lambda repressor-like DNA-binding domains"/>
    <property type="match status" value="1"/>
</dbReference>
<dbReference type="InterPro" id="IPR010982">
    <property type="entry name" value="Lambda_DNA-bd_dom_sf"/>
</dbReference>
<dbReference type="InterPro" id="IPR017271">
    <property type="entry name" value="Tscrpt_reg_HTH_MJ1545_prd"/>
</dbReference>
<dbReference type="PIRSF" id="PIRSF037724">
    <property type="entry name" value="TF_HTH_MJ1545_prd"/>
    <property type="match status" value="1"/>
</dbReference>
<protein>
    <submittedName>
        <fullName evidence="2">Helix-turn-helix domain-containing protein</fullName>
    </submittedName>
</protein>
<proteinExistence type="predicted"/>
<evidence type="ECO:0000313" key="2">
    <source>
        <dbReference type="EMBL" id="BES82542.1"/>
    </source>
</evidence>
<name>A0ABN6ZQL9_9CREN</name>
<dbReference type="CDD" id="cd00093">
    <property type="entry name" value="HTH_XRE"/>
    <property type="match status" value="1"/>
</dbReference>
<organism evidence="2 3">
    <name type="scientific">Pyrodictium abyssi</name>
    <dbReference type="NCBI Taxonomy" id="54256"/>
    <lineage>
        <taxon>Archaea</taxon>
        <taxon>Thermoproteota</taxon>
        <taxon>Thermoprotei</taxon>
        <taxon>Desulfurococcales</taxon>
        <taxon>Pyrodictiaceae</taxon>
        <taxon>Pyrodictium</taxon>
    </lineage>
</organism>
<keyword evidence="3" id="KW-1185">Reference proteome</keyword>
<gene>
    <name evidence="2" type="ORF">PABY_21090</name>
</gene>
<feature type="domain" description="HTH cro/C1-type" evidence="1">
    <location>
        <begin position="36"/>
        <end position="90"/>
    </location>
</feature>
<dbReference type="EMBL" id="AP028907">
    <property type="protein sequence ID" value="BES82542.1"/>
    <property type="molecule type" value="Genomic_DNA"/>
</dbReference>
<accession>A0ABN6ZQL9</accession>
<dbReference type="InterPro" id="IPR001387">
    <property type="entry name" value="Cro/C1-type_HTH"/>
</dbReference>
<dbReference type="SUPFAM" id="SSF47413">
    <property type="entry name" value="lambda repressor-like DNA-binding domains"/>
    <property type="match status" value="1"/>
</dbReference>